<gene>
    <name evidence="2" type="ORF">K7432_014834</name>
</gene>
<reference evidence="2 3" key="1">
    <citation type="submission" date="2023-04" db="EMBL/GenBank/DDBJ databases">
        <title>Genome of Basidiobolus ranarum AG-B5.</title>
        <authorList>
            <person name="Stajich J.E."/>
            <person name="Carter-House D."/>
            <person name="Gryganskyi A."/>
        </authorList>
    </citation>
    <scope>NUCLEOTIDE SEQUENCE [LARGE SCALE GENOMIC DNA]</scope>
    <source>
        <strain evidence="2 3">AG-B5</strain>
    </source>
</reference>
<evidence type="ECO:0000313" key="3">
    <source>
        <dbReference type="Proteomes" id="UP001479436"/>
    </source>
</evidence>
<feature type="non-terminal residue" evidence="2">
    <location>
        <position position="254"/>
    </location>
</feature>
<feature type="coiled-coil region" evidence="1">
    <location>
        <begin position="2"/>
        <end position="50"/>
    </location>
</feature>
<evidence type="ECO:0000313" key="2">
    <source>
        <dbReference type="EMBL" id="KAK9687312.1"/>
    </source>
</evidence>
<protein>
    <recommendedName>
        <fullName evidence="4">Transposase</fullName>
    </recommendedName>
</protein>
<keyword evidence="1" id="KW-0175">Coiled coil</keyword>
<sequence length="254" mass="29429">MSNTANDEVTQLERRVETLEILLRQTQRNVINLKTELAQERVAKKELEERLVGCHCKITEDPKIMEESKPEESSIALFSEVENGLKGKNKRKSNHEGSIDKQAFYEQLPFIYPTGIHITKFLLIFHDKLLKTRYQPLMKLVLHKTKISAKEITETIGIFIALQKLQSQLKVNFWLKKVCLWVPGDGKIPFTAGVFCLKTPDIWKIYSIDPRMKPVKPQQLGLDISKRLICVQAYSQEFEIPSEELEGDYDYHIV</sequence>
<comment type="caution">
    <text evidence="2">The sequence shown here is derived from an EMBL/GenBank/DDBJ whole genome shotgun (WGS) entry which is preliminary data.</text>
</comment>
<dbReference type="Proteomes" id="UP001479436">
    <property type="component" value="Unassembled WGS sequence"/>
</dbReference>
<accession>A0ABR2VP43</accession>
<dbReference type="EMBL" id="JASJQH010008679">
    <property type="protein sequence ID" value="KAK9687312.1"/>
    <property type="molecule type" value="Genomic_DNA"/>
</dbReference>
<proteinExistence type="predicted"/>
<keyword evidence="3" id="KW-1185">Reference proteome</keyword>
<name>A0ABR2VP43_9FUNG</name>
<evidence type="ECO:0000256" key="1">
    <source>
        <dbReference type="SAM" id="Coils"/>
    </source>
</evidence>
<evidence type="ECO:0008006" key="4">
    <source>
        <dbReference type="Google" id="ProtNLM"/>
    </source>
</evidence>
<organism evidence="2 3">
    <name type="scientific">Basidiobolus ranarum</name>
    <dbReference type="NCBI Taxonomy" id="34480"/>
    <lineage>
        <taxon>Eukaryota</taxon>
        <taxon>Fungi</taxon>
        <taxon>Fungi incertae sedis</taxon>
        <taxon>Zoopagomycota</taxon>
        <taxon>Entomophthoromycotina</taxon>
        <taxon>Basidiobolomycetes</taxon>
        <taxon>Basidiobolales</taxon>
        <taxon>Basidiobolaceae</taxon>
        <taxon>Basidiobolus</taxon>
    </lineage>
</organism>